<proteinExistence type="inferred from homology"/>
<dbReference type="PANTHER" id="PTHR42928">
    <property type="entry name" value="TRICARBOXYLATE-BINDING PROTEIN"/>
    <property type="match status" value="1"/>
</dbReference>
<dbReference type="Pfam" id="PF03401">
    <property type="entry name" value="TctC"/>
    <property type="match status" value="1"/>
</dbReference>
<evidence type="ECO:0000256" key="1">
    <source>
        <dbReference type="ARBA" id="ARBA00006987"/>
    </source>
</evidence>
<sequence length="325" mass="34429">MTEFNRRNILAAAGFAIAAATTPFAASAQSGDPIHLIVPYGGGGLIDGLVRQIGDMMSSELDQPVVVENKPGSNGIIGATYAAAAKPDGLTYFIGATGPLSLNVLLRSNLTYDLDSFVPVGTMMSGPLTVTVPASMGVSTLDELKAKAVESGQPLRYATLGPGSVTHLFGMVLQDKLGVPMVDVAYRNNPSAIVDLIGGQNDLNFSTPISLVKHEEAGDLKMLAISTEERHERFPDLPTTVELGYPDLVSSFWFGVLAPAGTPEDQIARVSAALQNAMKNEELQTKMTNVGMTPHVGGPDAMQAQLDWDQEFWGGVIKENNITLE</sequence>
<evidence type="ECO:0000313" key="4">
    <source>
        <dbReference type="Proteomes" id="UP000231644"/>
    </source>
</evidence>
<gene>
    <name evidence="3" type="ORF">SAMN05421762_3037</name>
</gene>
<dbReference type="EMBL" id="FOLX01000001">
    <property type="protein sequence ID" value="SFC98538.1"/>
    <property type="molecule type" value="Genomic_DNA"/>
</dbReference>
<organism evidence="3 4">
    <name type="scientific">Pseudooceanicola nitratireducens</name>
    <dbReference type="NCBI Taxonomy" id="517719"/>
    <lineage>
        <taxon>Bacteria</taxon>
        <taxon>Pseudomonadati</taxon>
        <taxon>Pseudomonadota</taxon>
        <taxon>Alphaproteobacteria</taxon>
        <taxon>Rhodobacterales</taxon>
        <taxon>Paracoccaceae</taxon>
        <taxon>Pseudooceanicola</taxon>
    </lineage>
</organism>
<dbReference type="Gene3D" id="3.40.190.150">
    <property type="entry name" value="Bordetella uptake gene, domain 1"/>
    <property type="match status" value="1"/>
</dbReference>
<protein>
    <submittedName>
        <fullName evidence="3">Tripartite-type tricarboxylate transporter, receptor component TctC</fullName>
    </submittedName>
</protein>
<dbReference type="PIRSF" id="PIRSF017082">
    <property type="entry name" value="YflP"/>
    <property type="match status" value="1"/>
</dbReference>
<evidence type="ECO:0000256" key="2">
    <source>
        <dbReference type="SAM" id="SignalP"/>
    </source>
</evidence>
<dbReference type="OrthoDB" id="9780943at2"/>
<feature type="chain" id="PRO_5014187027" evidence="2">
    <location>
        <begin position="26"/>
        <end position="325"/>
    </location>
</feature>
<comment type="similarity">
    <text evidence="1">Belongs to the UPF0065 (bug) family.</text>
</comment>
<keyword evidence="4" id="KW-1185">Reference proteome</keyword>
<dbReference type="Proteomes" id="UP000231644">
    <property type="component" value="Unassembled WGS sequence"/>
</dbReference>
<dbReference type="AlphaFoldDB" id="A0A1I1NSQ2"/>
<keyword evidence="2" id="KW-0732">Signal</keyword>
<name>A0A1I1NSQ2_9RHOB</name>
<accession>A0A1I1NSQ2</accession>
<dbReference type="InterPro" id="IPR042100">
    <property type="entry name" value="Bug_dom1"/>
</dbReference>
<dbReference type="InterPro" id="IPR005064">
    <property type="entry name" value="BUG"/>
</dbReference>
<reference evidence="3 4" key="1">
    <citation type="submission" date="2016-10" db="EMBL/GenBank/DDBJ databases">
        <authorList>
            <person name="de Groot N.N."/>
        </authorList>
    </citation>
    <scope>NUCLEOTIDE SEQUENCE [LARGE SCALE GENOMIC DNA]</scope>
    <source>
        <strain evidence="3 4">DSM 29619</strain>
    </source>
</reference>
<dbReference type="SUPFAM" id="SSF53850">
    <property type="entry name" value="Periplasmic binding protein-like II"/>
    <property type="match status" value="1"/>
</dbReference>
<dbReference type="InterPro" id="IPR006311">
    <property type="entry name" value="TAT_signal"/>
</dbReference>
<evidence type="ECO:0000313" key="3">
    <source>
        <dbReference type="EMBL" id="SFC98538.1"/>
    </source>
</evidence>
<dbReference type="PROSITE" id="PS51318">
    <property type="entry name" value="TAT"/>
    <property type="match status" value="1"/>
</dbReference>
<dbReference type="PANTHER" id="PTHR42928:SF5">
    <property type="entry name" value="BLR1237 PROTEIN"/>
    <property type="match status" value="1"/>
</dbReference>
<keyword evidence="3" id="KW-0675">Receptor</keyword>
<dbReference type="Gene3D" id="3.40.190.10">
    <property type="entry name" value="Periplasmic binding protein-like II"/>
    <property type="match status" value="1"/>
</dbReference>
<dbReference type="STRING" id="517719.SAMN05421762_3037"/>
<feature type="signal peptide" evidence="2">
    <location>
        <begin position="1"/>
        <end position="25"/>
    </location>
</feature>
<dbReference type="RefSeq" id="WP_093446240.1">
    <property type="nucleotide sequence ID" value="NZ_FNZG01000001.1"/>
</dbReference>
<dbReference type="CDD" id="cd07012">
    <property type="entry name" value="PBP2_Bug_TTT"/>
    <property type="match status" value="1"/>
</dbReference>